<accession>A0A6N9V8W7</accession>
<dbReference type="AlphaFoldDB" id="A0A6N9V8W7"/>
<evidence type="ECO:0000313" key="1">
    <source>
        <dbReference type="EMBL" id="NEB68105.1"/>
    </source>
</evidence>
<proteinExistence type="predicted"/>
<reference evidence="1 2" key="1">
    <citation type="submission" date="2020-01" db="EMBL/GenBank/DDBJ databases">
        <title>Insect and environment-associated Actinomycetes.</title>
        <authorList>
            <person name="Currrie C."/>
            <person name="Chevrette M."/>
            <person name="Carlson C."/>
            <person name="Stubbendieck R."/>
            <person name="Wendt-Pienkowski E."/>
        </authorList>
    </citation>
    <scope>NUCLEOTIDE SEQUENCE [LARGE SCALE GENOMIC DNA]</scope>
    <source>
        <strain evidence="1 2">SID14438</strain>
    </source>
</reference>
<evidence type="ECO:0000313" key="2">
    <source>
        <dbReference type="Proteomes" id="UP000471648"/>
    </source>
</evidence>
<name>A0A6N9V8W7_STRMI</name>
<comment type="caution">
    <text evidence="1">The sequence shown here is derived from an EMBL/GenBank/DDBJ whole genome shotgun (WGS) entry which is preliminary data.</text>
</comment>
<dbReference type="EMBL" id="JAAGME010000593">
    <property type="protein sequence ID" value="NEB68105.1"/>
    <property type="molecule type" value="Genomic_DNA"/>
</dbReference>
<gene>
    <name evidence="1" type="ORF">G3I39_13760</name>
</gene>
<dbReference type="Proteomes" id="UP000471648">
    <property type="component" value="Unassembled WGS sequence"/>
</dbReference>
<organism evidence="1 2">
    <name type="scientific">Streptomyces microflavus</name>
    <name type="common">Streptomyces lipmanii</name>
    <dbReference type="NCBI Taxonomy" id="1919"/>
    <lineage>
        <taxon>Bacteria</taxon>
        <taxon>Bacillati</taxon>
        <taxon>Actinomycetota</taxon>
        <taxon>Actinomycetes</taxon>
        <taxon>Kitasatosporales</taxon>
        <taxon>Streptomycetaceae</taxon>
        <taxon>Streptomyces</taxon>
    </lineage>
</organism>
<feature type="non-terminal residue" evidence="1">
    <location>
        <position position="1"/>
    </location>
</feature>
<feature type="non-terminal residue" evidence="1">
    <location>
        <position position="76"/>
    </location>
</feature>
<sequence>PASSGTPAGEPPAGPVDGLVRTAVTTRSVPEIVDLIRLLEQSPSGAEAAEEILRTAAVERPVDDVSDLVALLSRPP</sequence>
<protein>
    <submittedName>
        <fullName evidence="1">Uncharacterized protein</fullName>
    </submittedName>
</protein>